<accession>A0ABV0TQU8</accession>
<name>A0ABV0TQU8_9TELE</name>
<evidence type="ECO:0000313" key="1">
    <source>
        <dbReference type="EMBL" id="MEQ2235292.1"/>
    </source>
</evidence>
<dbReference type="EMBL" id="JAHRIQ010046375">
    <property type="protein sequence ID" value="MEQ2235292.1"/>
    <property type="molecule type" value="Genomic_DNA"/>
</dbReference>
<comment type="caution">
    <text evidence="1">The sequence shown here is derived from an EMBL/GenBank/DDBJ whole genome shotgun (WGS) entry which is preliminary data.</text>
</comment>
<keyword evidence="2" id="KW-1185">Reference proteome</keyword>
<evidence type="ECO:0000313" key="2">
    <source>
        <dbReference type="Proteomes" id="UP001482620"/>
    </source>
</evidence>
<sequence>MSHLLPCSRRSGPTAACERRSACYRSACSLLAFLPQQRRHGGKQTVCDFEPKHRRSRRVPKPLLAPLLSAHISGEDGPSQPVLIIDGHTTFTVLTSIDFFQRLLAGAETMMAALRIHRADGFVAVFLE</sequence>
<reference evidence="1 2" key="1">
    <citation type="submission" date="2021-06" db="EMBL/GenBank/DDBJ databases">
        <authorList>
            <person name="Palmer J.M."/>
        </authorList>
    </citation>
    <scope>NUCLEOTIDE SEQUENCE [LARGE SCALE GENOMIC DNA]</scope>
    <source>
        <strain evidence="2">if_2019</strain>
        <tissue evidence="1">Muscle</tissue>
    </source>
</reference>
<dbReference type="Proteomes" id="UP001482620">
    <property type="component" value="Unassembled WGS sequence"/>
</dbReference>
<gene>
    <name evidence="1" type="ORF">ILYODFUR_000819</name>
</gene>
<protein>
    <submittedName>
        <fullName evidence="1">Uncharacterized protein</fullName>
    </submittedName>
</protein>
<proteinExistence type="predicted"/>
<organism evidence="1 2">
    <name type="scientific">Ilyodon furcidens</name>
    <name type="common">goldbreast splitfin</name>
    <dbReference type="NCBI Taxonomy" id="33524"/>
    <lineage>
        <taxon>Eukaryota</taxon>
        <taxon>Metazoa</taxon>
        <taxon>Chordata</taxon>
        <taxon>Craniata</taxon>
        <taxon>Vertebrata</taxon>
        <taxon>Euteleostomi</taxon>
        <taxon>Actinopterygii</taxon>
        <taxon>Neopterygii</taxon>
        <taxon>Teleostei</taxon>
        <taxon>Neoteleostei</taxon>
        <taxon>Acanthomorphata</taxon>
        <taxon>Ovalentaria</taxon>
        <taxon>Atherinomorphae</taxon>
        <taxon>Cyprinodontiformes</taxon>
        <taxon>Goodeidae</taxon>
        <taxon>Ilyodon</taxon>
    </lineage>
</organism>